<dbReference type="InterPro" id="IPR023582">
    <property type="entry name" value="Impact"/>
</dbReference>
<dbReference type="Pfam" id="PF01205">
    <property type="entry name" value="Impact_N"/>
    <property type="match status" value="1"/>
</dbReference>
<evidence type="ECO:0000313" key="5">
    <source>
        <dbReference type="Proteomes" id="UP000037460"/>
    </source>
</evidence>
<comment type="caution">
    <text evidence="4">The sequence shown here is derived from an EMBL/GenBank/DDBJ whole genome shotgun (WGS) entry which is preliminary data.</text>
</comment>
<name>A0A0M0J3Z5_9EUKA</name>
<dbReference type="GO" id="GO:0005737">
    <property type="term" value="C:cytoplasm"/>
    <property type="evidence" value="ECO:0007669"/>
    <property type="project" value="TreeGrafter"/>
</dbReference>
<accession>A0A0M0J3Z5</accession>
<feature type="chain" id="PRO_5005601373" evidence="2">
    <location>
        <begin position="29"/>
        <end position="222"/>
    </location>
</feature>
<dbReference type="Proteomes" id="UP000037460">
    <property type="component" value="Unassembled WGS sequence"/>
</dbReference>
<dbReference type="GO" id="GO:0006446">
    <property type="term" value="P:regulation of translational initiation"/>
    <property type="evidence" value="ECO:0007669"/>
    <property type="project" value="TreeGrafter"/>
</dbReference>
<comment type="similarity">
    <text evidence="1">Belongs to the IMPACT family.</text>
</comment>
<reference evidence="5" key="1">
    <citation type="journal article" date="2015" name="PLoS Genet.">
        <title>Genome Sequence and Transcriptome Analyses of Chrysochromulina tobin: Metabolic Tools for Enhanced Algal Fitness in the Prominent Order Prymnesiales (Haptophyceae).</title>
        <authorList>
            <person name="Hovde B.T."/>
            <person name="Deodato C.R."/>
            <person name="Hunsperger H.M."/>
            <person name="Ryken S.A."/>
            <person name="Yost W."/>
            <person name="Jha R.K."/>
            <person name="Patterson J."/>
            <person name="Monnat R.J. Jr."/>
            <person name="Barlow S.B."/>
            <person name="Starkenburg S.R."/>
            <person name="Cattolico R.A."/>
        </authorList>
    </citation>
    <scope>NUCLEOTIDE SEQUENCE</scope>
    <source>
        <strain evidence="5">CCMP291</strain>
    </source>
</reference>
<dbReference type="PANTHER" id="PTHR16301">
    <property type="entry name" value="IMPACT-RELATED"/>
    <property type="match status" value="1"/>
</dbReference>
<proteinExistence type="inferred from homology"/>
<keyword evidence="5" id="KW-1185">Reference proteome</keyword>
<dbReference type="OrthoDB" id="10262814at2759"/>
<dbReference type="SUPFAM" id="SSF54211">
    <property type="entry name" value="Ribosomal protein S5 domain 2-like"/>
    <property type="match status" value="1"/>
</dbReference>
<dbReference type="InterPro" id="IPR001498">
    <property type="entry name" value="Impact_N"/>
</dbReference>
<evidence type="ECO:0000259" key="3">
    <source>
        <dbReference type="Pfam" id="PF01205"/>
    </source>
</evidence>
<evidence type="ECO:0000256" key="1">
    <source>
        <dbReference type="ARBA" id="ARBA00007665"/>
    </source>
</evidence>
<dbReference type="Gene3D" id="3.30.230.30">
    <property type="entry name" value="Impact, N-terminal domain"/>
    <property type="match status" value="1"/>
</dbReference>
<evidence type="ECO:0000313" key="4">
    <source>
        <dbReference type="EMBL" id="KOO21321.1"/>
    </source>
</evidence>
<sequence>MLGFRRHLRTAVLLWSCAASTSTSTARGAITTLKSAVRYEEVIKKSRFVALAAPARTAEAANAYVKEHSDQKARHNCFAWRLSCGSTRTNGDGEPGGTAGPPILAAIEGAGLHDVVVLVTRYKLGEGALLGTGGLVRAYGGTAAAALASAETVTIVPTVIKRVAYQPHDTGAIFSVVRAFDPRPVDAPADDQLATEFEATPEALDEVLNRLRDVTQGRCTVT</sequence>
<dbReference type="InterPro" id="IPR020568">
    <property type="entry name" value="Ribosomal_Su5_D2-typ_SF"/>
</dbReference>
<dbReference type="PANTHER" id="PTHR16301:SF20">
    <property type="entry name" value="IMPACT FAMILY MEMBER YIGZ"/>
    <property type="match status" value="1"/>
</dbReference>
<protein>
    <submittedName>
        <fullName evidence="4">Thymidylate synthase</fullName>
    </submittedName>
</protein>
<organism evidence="4 5">
    <name type="scientific">Chrysochromulina tobinii</name>
    <dbReference type="NCBI Taxonomy" id="1460289"/>
    <lineage>
        <taxon>Eukaryota</taxon>
        <taxon>Haptista</taxon>
        <taxon>Haptophyta</taxon>
        <taxon>Prymnesiophyceae</taxon>
        <taxon>Prymnesiales</taxon>
        <taxon>Chrysochromulinaceae</taxon>
        <taxon>Chrysochromulina</taxon>
    </lineage>
</organism>
<gene>
    <name evidence="4" type="ORF">Ctob_006696</name>
</gene>
<keyword evidence="2" id="KW-0732">Signal</keyword>
<dbReference type="InterPro" id="IPR036956">
    <property type="entry name" value="Impact_N_sf"/>
</dbReference>
<feature type="domain" description="Impact N-terminal" evidence="3">
    <location>
        <begin position="44"/>
        <end position="147"/>
    </location>
</feature>
<dbReference type="AlphaFoldDB" id="A0A0M0J3Z5"/>
<evidence type="ECO:0000256" key="2">
    <source>
        <dbReference type="SAM" id="SignalP"/>
    </source>
</evidence>
<feature type="signal peptide" evidence="2">
    <location>
        <begin position="1"/>
        <end position="28"/>
    </location>
</feature>
<dbReference type="EMBL" id="JWZX01003372">
    <property type="protein sequence ID" value="KOO21321.1"/>
    <property type="molecule type" value="Genomic_DNA"/>
</dbReference>